<keyword evidence="7 10" id="KW-0472">Membrane</keyword>
<proteinExistence type="predicted"/>
<feature type="region of interest" description="Disordered" evidence="9">
    <location>
        <begin position="694"/>
        <end position="718"/>
    </location>
</feature>
<keyword evidence="4 8" id="KW-0863">Zinc-finger</keyword>
<dbReference type="Proteomes" id="UP000193944">
    <property type="component" value="Unassembled WGS sequence"/>
</dbReference>
<evidence type="ECO:0000256" key="7">
    <source>
        <dbReference type="ARBA" id="ARBA00023136"/>
    </source>
</evidence>
<feature type="signal peptide" evidence="11">
    <location>
        <begin position="1"/>
        <end position="22"/>
    </location>
</feature>
<evidence type="ECO:0000256" key="2">
    <source>
        <dbReference type="ARBA" id="ARBA00022692"/>
    </source>
</evidence>
<evidence type="ECO:0000256" key="11">
    <source>
        <dbReference type="SAM" id="SignalP"/>
    </source>
</evidence>
<evidence type="ECO:0000256" key="9">
    <source>
        <dbReference type="SAM" id="MobiDB-lite"/>
    </source>
</evidence>
<dbReference type="OrthoDB" id="8062037at2759"/>
<reference evidence="13 14" key="1">
    <citation type="submission" date="2016-08" db="EMBL/GenBank/DDBJ databases">
        <title>A Parts List for Fungal Cellulosomes Revealed by Comparative Genomics.</title>
        <authorList>
            <consortium name="DOE Joint Genome Institute"/>
            <person name="Haitjema C.H."/>
            <person name="Gilmore S.P."/>
            <person name="Henske J.K."/>
            <person name="Solomon K.V."/>
            <person name="De Groot R."/>
            <person name="Kuo A."/>
            <person name="Mondo S.J."/>
            <person name="Salamov A.A."/>
            <person name="Labutti K."/>
            <person name="Zhao Z."/>
            <person name="Chiniquy J."/>
            <person name="Barry K."/>
            <person name="Brewer H.M."/>
            <person name="Purvine S.O."/>
            <person name="Wright A.T."/>
            <person name="Boxma B."/>
            <person name="Van Alen T."/>
            <person name="Hackstein J.H."/>
            <person name="Baker S.E."/>
            <person name="Grigoriev I.V."/>
            <person name="O'Malley M.A."/>
        </authorList>
    </citation>
    <scope>NUCLEOTIDE SEQUENCE [LARGE SCALE GENOMIC DNA]</scope>
    <source>
        <strain evidence="13 14">S4</strain>
    </source>
</reference>
<evidence type="ECO:0000256" key="5">
    <source>
        <dbReference type="ARBA" id="ARBA00022833"/>
    </source>
</evidence>
<keyword evidence="11" id="KW-0732">Signal</keyword>
<dbReference type="Pfam" id="PF13639">
    <property type="entry name" value="zf-RING_2"/>
    <property type="match status" value="1"/>
</dbReference>
<dbReference type="SMART" id="SM00184">
    <property type="entry name" value="RING"/>
    <property type="match status" value="1"/>
</dbReference>
<feature type="region of interest" description="Disordered" evidence="9">
    <location>
        <begin position="618"/>
        <end position="681"/>
    </location>
</feature>
<accession>A0A1Y1XAW9</accession>
<keyword evidence="14" id="KW-1185">Reference proteome</keyword>
<name>A0A1Y1XAW9_9FUNG</name>
<evidence type="ECO:0000313" key="14">
    <source>
        <dbReference type="Proteomes" id="UP000193944"/>
    </source>
</evidence>
<evidence type="ECO:0000256" key="4">
    <source>
        <dbReference type="ARBA" id="ARBA00022771"/>
    </source>
</evidence>
<keyword evidence="3" id="KW-0479">Metal-binding</keyword>
<dbReference type="CDD" id="cd16454">
    <property type="entry name" value="RING-H2_PA-TM-RING"/>
    <property type="match status" value="1"/>
</dbReference>
<keyword evidence="6 10" id="KW-1133">Transmembrane helix</keyword>
<feature type="compositionally biased region" description="Low complexity" evidence="9">
    <location>
        <begin position="625"/>
        <end position="639"/>
    </location>
</feature>
<dbReference type="PANTHER" id="PTHR46539">
    <property type="entry name" value="E3 UBIQUITIN-PROTEIN LIGASE ATL42"/>
    <property type="match status" value="1"/>
</dbReference>
<gene>
    <name evidence="13" type="ORF">BCR32DRAFT_278507</name>
</gene>
<reference evidence="13 14" key="2">
    <citation type="submission" date="2016-08" db="EMBL/GenBank/DDBJ databases">
        <title>Pervasive Adenine N6-methylation of Active Genes in Fungi.</title>
        <authorList>
            <consortium name="DOE Joint Genome Institute"/>
            <person name="Mondo S.J."/>
            <person name="Dannebaum R.O."/>
            <person name="Kuo R.C."/>
            <person name="Labutti K."/>
            <person name="Haridas S."/>
            <person name="Kuo A."/>
            <person name="Salamov A."/>
            <person name="Ahrendt S.R."/>
            <person name="Lipzen A."/>
            <person name="Sullivan W."/>
            <person name="Andreopoulos W.B."/>
            <person name="Clum A."/>
            <person name="Lindquist E."/>
            <person name="Daum C."/>
            <person name="Ramamoorthy G.K."/>
            <person name="Gryganskyi A."/>
            <person name="Culley D."/>
            <person name="Magnuson J.K."/>
            <person name="James T.Y."/>
            <person name="O'Malley M.A."/>
            <person name="Stajich J.E."/>
            <person name="Spatafora J.W."/>
            <person name="Visel A."/>
            <person name="Grigoriev I.V."/>
        </authorList>
    </citation>
    <scope>NUCLEOTIDE SEQUENCE [LARGE SCALE GENOMIC DNA]</scope>
    <source>
        <strain evidence="13 14">S4</strain>
    </source>
</reference>
<protein>
    <recommendedName>
        <fullName evidence="12">RING-type domain-containing protein</fullName>
    </recommendedName>
</protein>
<dbReference type="GO" id="GO:0016020">
    <property type="term" value="C:membrane"/>
    <property type="evidence" value="ECO:0007669"/>
    <property type="project" value="UniProtKB-SubCell"/>
</dbReference>
<evidence type="ECO:0000256" key="1">
    <source>
        <dbReference type="ARBA" id="ARBA00004370"/>
    </source>
</evidence>
<evidence type="ECO:0000256" key="10">
    <source>
        <dbReference type="SAM" id="Phobius"/>
    </source>
</evidence>
<dbReference type="GO" id="GO:0008270">
    <property type="term" value="F:zinc ion binding"/>
    <property type="evidence" value="ECO:0007669"/>
    <property type="project" value="UniProtKB-KW"/>
</dbReference>
<feature type="chain" id="PRO_5012372599" description="RING-type domain-containing protein" evidence="11">
    <location>
        <begin position="23"/>
        <end position="718"/>
    </location>
</feature>
<evidence type="ECO:0000256" key="3">
    <source>
        <dbReference type="ARBA" id="ARBA00022723"/>
    </source>
</evidence>
<dbReference type="InterPro" id="IPR013083">
    <property type="entry name" value="Znf_RING/FYVE/PHD"/>
</dbReference>
<sequence>MKYNILLLLFFFLFPLFQNDNSLCIFCKNLNYDNKIHKLLKNNKGIENKYNNKKEFTSSLYFNYISLNTDKYMEKSNHGSSQSSSNNINIIVSNIILYNDTLNINNSIIKDNDNESVKKIDLFNEFTNKSKLSFSDLNWLWDKQVLNYNFEIGTRNISFDSHQINGKYYLIKEKDLEKFRNEKIKIKKYQNSIAFISLSLIEEDTLKFLDSLNFKAIILYTPHSLIKNLNINIQDDIKPSTYNKKAIEFLKVHNIYKYLYLKSSIELSTPCFYTLSEIRTFKFPNDNDNKKNNNNNDNNSNNNILLKQCQKRSKENNDFDSTVYHESYTYNTLSEENEDSGLVVLWIVLGVIGIMLGFIILSYVINYFLYNNHGNLMGVANRDNNSFNNNINPVPLAFMNFGHNQQQQTLSTEDLNKCPTFRFKNKKHQYKNSNGKKINLPYLYNKDGLKSIKNKGNDNNLEMTERNINEENINNNDNINYDNNIKNNDSSIRYIFDEKSMTDKKDYNSSIKSASITSSYSEIYNHLSFNPDASSSAEICAICIDQYQLNDELRKLPCGHEFHKDCIDSWMLTSSVLCPICKMDIHEYFVKKEQRKKEREKTRKYRLKFVKEHRDFFKSTKHSKNNSSTTNIQNNNNDNDPYHTNYENEIDITDNNITNNNINNENNNNDNDNNNNINTNDNIIDMENIMNNSNHEQELSNNPNNNKFENSNKHIYNY</sequence>
<feature type="domain" description="RING-type" evidence="12">
    <location>
        <begin position="540"/>
        <end position="582"/>
    </location>
</feature>
<evidence type="ECO:0000256" key="6">
    <source>
        <dbReference type="ARBA" id="ARBA00022989"/>
    </source>
</evidence>
<evidence type="ECO:0000313" key="13">
    <source>
        <dbReference type="EMBL" id="ORX82863.1"/>
    </source>
</evidence>
<organism evidence="13 14">
    <name type="scientific">Anaeromyces robustus</name>
    <dbReference type="NCBI Taxonomy" id="1754192"/>
    <lineage>
        <taxon>Eukaryota</taxon>
        <taxon>Fungi</taxon>
        <taxon>Fungi incertae sedis</taxon>
        <taxon>Chytridiomycota</taxon>
        <taxon>Chytridiomycota incertae sedis</taxon>
        <taxon>Neocallimastigomycetes</taxon>
        <taxon>Neocallimastigales</taxon>
        <taxon>Neocallimastigaceae</taxon>
        <taxon>Anaeromyces</taxon>
    </lineage>
</organism>
<evidence type="ECO:0000259" key="12">
    <source>
        <dbReference type="PROSITE" id="PS50089"/>
    </source>
</evidence>
<dbReference type="InterPro" id="IPR001841">
    <property type="entry name" value="Znf_RING"/>
</dbReference>
<feature type="compositionally biased region" description="Low complexity" evidence="9">
    <location>
        <begin position="653"/>
        <end position="681"/>
    </location>
</feature>
<comment type="subcellular location">
    <subcellularLocation>
        <location evidence="1">Membrane</location>
    </subcellularLocation>
</comment>
<dbReference type="AlphaFoldDB" id="A0A1Y1XAW9"/>
<feature type="transmembrane region" description="Helical" evidence="10">
    <location>
        <begin position="343"/>
        <end position="369"/>
    </location>
</feature>
<comment type="caution">
    <text evidence="13">The sequence shown here is derived from an EMBL/GenBank/DDBJ whole genome shotgun (WGS) entry which is preliminary data.</text>
</comment>
<dbReference type="PROSITE" id="PS50089">
    <property type="entry name" value="ZF_RING_2"/>
    <property type="match status" value="1"/>
</dbReference>
<keyword evidence="5" id="KW-0862">Zinc</keyword>
<keyword evidence="2 10" id="KW-0812">Transmembrane</keyword>
<dbReference type="EMBL" id="MCFG01000085">
    <property type="protein sequence ID" value="ORX82863.1"/>
    <property type="molecule type" value="Genomic_DNA"/>
</dbReference>
<dbReference type="STRING" id="1754192.A0A1Y1XAW9"/>
<dbReference type="SUPFAM" id="SSF57850">
    <property type="entry name" value="RING/U-box"/>
    <property type="match status" value="1"/>
</dbReference>
<evidence type="ECO:0000256" key="8">
    <source>
        <dbReference type="PROSITE-ProRule" id="PRU00175"/>
    </source>
</evidence>
<dbReference type="PANTHER" id="PTHR46539:SF1">
    <property type="entry name" value="E3 UBIQUITIN-PROTEIN LIGASE ATL42"/>
    <property type="match status" value="1"/>
</dbReference>
<dbReference type="Gene3D" id="3.30.40.10">
    <property type="entry name" value="Zinc/RING finger domain, C3HC4 (zinc finger)"/>
    <property type="match status" value="1"/>
</dbReference>